<evidence type="ECO:0000313" key="2">
    <source>
        <dbReference type="EMBL" id="WOJ98299.1"/>
    </source>
</evidence>
<dbReference type="Proteomes" id="UP001626549">
    <property type="component" value="Chromosome"/>
</dbReference>
<dbReference type="Pfam" id="PF19501">
    <property type="entry name" value="PcRGLX_1st"/>
    <property type="match status" value="1"/>
</dbReference>
<evidence type="ECO:0000313" key="3">
    <source>
        <dbReference type="Proteomes" id="UP001626549"/>
    </source>
</evidence>
<sequence>MQNQLEDKNHSAPTLIVTERQSLQARRLNVRCGIPLPQGFCFDRQKLTLEHLDGISVPAYFDVSALWPDNSIQWCFLKTEIDLLEKEKLYLKVSNNHINAFSRPEEKAAERVEEKDSFLSYKADQREFRFDSQDLKVTLLDEEVTWQISLQYAGARHTAKIAAQNYRTDRTAWGELATEIDITGAFLLPDDRCVRVTLNLVLQSDGRKIDGSVTLHNPSAANHSNGRWDLGDCNSIFFDSLEFTFTSDVNQTKFNGWIKVQPHEEPKAFAESVRITQHASGGANWNSPVHVNHMGKLPSGESGFLLEVDECVHRGKRADPMLQLRLNKTLVTARINDFWQRYPSELSATADGLCLGLMPKLEQEHELQPGERCTKRFSLAFEKFEKAAATPETSTSVGEASVQLTPEHIRHCALPELGDESQVDPRLQPIIDRGLNGKDSFFAKREAIDEYGWRHFGDLWADHETEGYDGKRLFVSHYNNQYDPLFGLLRQYLITGDTRWFELANDLARHVRDIDVYHTQDDRPEYNHGLFWHTDHYSHAETSSHRSYSKLQTSDAYDGHTGGGGPGGQHCYTTGLLYHFLITGDSSSLSTLFGLREWIERVYEGSSTLFEVGLAIKNRSRPDLKNHLTDQYPLDRGVANYMNALMDCYTLSRSPATLLQLANIIRKTIHPKDDLDRRNLGNVEECWFYVVFLQAVTRFLSIKHQVSEFDEHFTYARDSLIAYADWIVINEKPYLLTPEILEFPNQTWNAQDLRKANVLYEAARWHRDNASDYIEKAKAIVDFAVDGLSEDKTKYYTRIGSLLMLNQHPTREYPEVQIPKCNRGHYSPPSQPNLAVQSLNIALMVIRALAQLSPKREVAYAKRVLGMRKPNGVKG</sequence>
<reference evidence="2 3" key="1">
    <citation type="submission" date="2023-10" db="EMBL/GenBank/DDBJ databases">
        <title>Two novel species belonging to the OM43/NOR5 clade.</title>
        <authorList>
            <person name="Park M."/>
        </authorList>
    </citation>
    <scope>NUCLEOTIDE SEQUENCE [LARGE SCALE GENOMIC DNA]</scope>
    <source>
        <strain evidence="2 3">IMCC45268</strain>
    </source>
</reference>
<keyword evidence="3" id="KW-1185">Reference proteome</keyword>
<proteinExistence type="predicted"/>
<gene>
    <name evidence="2" type="ORF">R0137_06940</name>
</gene>
<organism evidence="2 3">
    <name type="scientific">Congregibacter brevis</name>
    <dbReference type="NCBI Taxonomy" id="3081201"/>
    <lineage>
        <taxon>Bacteria</taxon>
        <taxon>Pseudomonadati</taxon>
        <taxon>Pseudomonadota</taxon>
        <taxon>Gammaproteobacteria</taxon>
        <taxon>Cellvibrionales</taxon>
        <taxon>Halieaceae</taxon>
        <taxon>Congregibacter</taxon>
    </lineage>
</organism>
<accession>A0ABZ0IIH2</accession>
<feature type="domain" description="PcRGLX/YetA-like N-terminal RIFT barrel" evidence="1">
    <location>
        <begin position="27"/>
        <end position="75"/>
    </location>
</feature>
<dbReference type="RefSeq" id="WP_407329609.1">
    <property type="nucleotide sequence ID" value="NZ_CP136865.1"/>
</dbReference>
<protein>
    <recommendedName>
        <fullName evidence="1">PcRGLX/YetA-like N-terminal RIFT barrel domain-containing protein</fullName>
    </recommendedName>
</protein>
<name>A0ABZ0IIH2_9GAMM</name>
<dbReference type="InterPro" id="IPR048329">
    <property type="entry name" value="PcRGLX_1st"/>
</dbReference>
<dbReference type="EMBL" id="CP136865">
    <property type="protein sequence ID" value="WOJ98299.1"/>
    <property type="molecule type" value="Genomic_DNA"/>
</dbReference>
<evidence type="ECO:0000259" key="1">
    <source>
        <dbReference type="Pfam" id="PF19501"/>
    </source>
</evidence>